<dbReference type="CDD" id="cd00180">
    <property type="entry name" value="PKc"/>
    <property type="match status" value="1"/>
</dbReference>
<dbReference type="Proteomes" id="UP001161017">
    <property type="component" value="Unassembled WGS sequence"/>
</dbReference>
<proteinExistence type="predicted"/>
<feature type="compositionally biased region" description="Polar residues" evidence="1">
    <location>
        <begin position="458"/>
        <end position="477"/>
    </location>
</feature>
<accession>A0AA43TYT1</accession>
<dbReference type="GO" id="GO:0005634">
    <property type="term" value="C:nucleus"/>
    <property type="evidence" value="ECO:0007669"/>
    <property type="project" value="TreeGrafter"/>
</dbReference>
<keyword evidence="4" id="KW-1185">Reference proteome</keyword>
<dbReference type="InterPro" id="IPR000719">
    <property type="entry name" value="Prot_kinase_dom"/>
</dbReference>
<dbReference type="Gene3D" id="1.10.510.10">
    <property type="entry name" value="Transferase(Phosphotransferase) domain 1"/>
    <property type="match status" value="1"/>
</dbReference>
<organism evidence="3 4">
    <name type="scientific">Ramalina farinacea</name>
    <dbReference type="NCBI Taxonomy" id="258253"/>
    <lineage>
        <taxon>Eukaryota</taxon>
        <taxon>Fungi</taxon>
        <taxon>Dikarya</taxon>
        <taxon>Ascomycota</taxon>
        <taxon>Pezizomycotina</taxon>
        <taxon>Lecanoromycetes</taxon>
        <taxon>OSLEUM clade</taxon>
        <taxon>Lecanoromycetidae</taxon>
        <taxon>Lecanorales</taxon>
        <taxon>Lecanorineae</taxon>
        <taxon>Ramalinaceae</taxon>
        <taxon>Ramalina</taxon>
    </lineage>
</organism>
<dbReference type="GO" id="GO:0005737">
    <property type="term" value="C:cytoplasm"/>
    <property type="evidence" value="ECO:0007669"/>
    <property type="project" value="TreeGrafter"/>
</dbReference>
<dbReference type="GO" id="GO:0044773">
    <property type="term" value="P:mitotic DNA damage checkpoint signaling"/>
    <property type="evidence" value="ECO:0007669"/>
    <property type="project" value="TreeGrafter"/>
</dbReference>
<comment type="caution">
    <text evidence="3">The sequence shown here is derived from an EMBL/GenBank/DDBJ whole genome shotgun (WGS) entry which is preliminary data.</text>
</comment>
<dbReference type="Pfam" id="PF00069">
    <property type="entry name" value="Pkinase"/>
    <property type="match status" value="1"/>
</dbReference>
<reference evidence="3" key="1">
    <citation type="journal article" date="2023" name="Genome Biol. Evol.">
        <title>First Whole Genome Sequence and Flow Cytometry Genome Size Data for the Lichen-Forming Fungus Ramalina farinacea (Ascomycota).</title>
        <authorList>
            <person name="Llewellyn T."/>
            <person name="Mian S."/>
            <person name="Hill R."/>
            <person name="Leitch I.J."/>
            <person name="Gaya E."/>
        </authorList>
    </citation>
    <scope>NUCLEOTIDE SEQUENCE</scope>
    <source>
        <strain evidence="3">LIQ254RAFAR</strain>
    </source>
</reference>
<dbReference type="EMBL" id="JAPUFD010000022">
    <property type="protein sequence ID" value="MDI1493008.1"/>
    <property type="molecule type" value="Genomic_DNA"/>
</dbReference>
<dbReference type="PANTHER" id="PTHR44167:SF24">
    <property type="entry name" value="SERINE_THREONINE-PROTEIN KINASE CHK2"/>
    <property type="match status" value="1"/>
</dbReference>
<keyword evidence="3" id="KW-0723">Serine/threonine-protein kinase</keyword>
<dbReference type="EC" id="2.7.11.1" evidence="3"/>
<evidence type="ECO:0000313" key="3">
    <source>
        <dbReference type="EMBL" id="MDI1493008.1"/>
    </source>
</evidence>
<protein>
    <submittedName>
        <fullName evidence="3">Serine/threonine protein kinase</fullName>
        <ecNumber evidence="3">2.7.11.1</ecNumber>
    </submittedName>
</protein>
<dbReference type="AlphaFoldDB" id="A0AA43TYT1"/>
<feature type="domain" description="Protein kinase" evidence="2">
    <location>
        <begin position="11"/>
        <end position="261"/>
    </location>
</feature>
<evidence type="ECO:0000259" key="2">
    <source>
        <dbReference type="PROSITE" id="PS50011"/>
    </source>
</evidence>
<dbReference type="GO" id="GO:0004674">
    <property type="term" value="F:protein serine/threonine kinase activity"/>
    <property type="evidence" value="ECO:0007669"/>
    <property type="project" value="UniProtKB-KW"/>
</dbReference>
<keyword evidence="3" id="KW-0808">Transferase</keyword>
<keyword evidence="3" id="KW-0418">Kinase</keyword>
<dbReference type="GO" id="GO:0005524">
    <property type="term" value="F:ATP binding"/>
    <property type="evidence" value="ECO:0007669"/>
    <property type="project" value="InterPro"/>
</dbReference>
<gene>
    <name evidence="3" type="primary">DUN1_1</name>
    <name evidence="3" type="ORF">OHK93_004792</name>
</gene>
<name>A0AA43TYT1_9LECA</name>
<feature type="region of interest" description="Disordered" evidence="1">
    <location>
        <begin position="429"/>
        <end position="498"/>
    </location>
</feature>
<dbReference type="SUPFAM" id="SSF56112">
    <property type="entry name" value="Protein kinase-like (PK-like)"/>
    <property type="match status" value="1"/>
</dbReference>
<dbReference type="PANTHER" id="PTHR44167">
    <property type="entry name" value="OVARIAN-SPECIFIC SERINE/THREONINE-PROTEIN KINASE LOK-RELATED"/>
    <property type="match status" value="1"/>
</dbReference>
<sequence>MSKREDSLDRYQLGRSLGAGGQGNVYEYHCDSRGELLAVKVMEWNWDGSNRFDIIKEAMVSTLTKHENVIRALEVFTYDDGVAILMPLFPHGHLGAIAPQLDWAQRKEAIRQILRGLCYMHAQNQIHRDIKPRSIHPIHVVIADPGLASVANPITICGTPGFMAPEICAAREEQTYVPFTNVVDVYSLGIVVLKLIDLDLDPTPVTNKKLYHEKVGGVVHEHVVQWQDLDRRGALMVADRMLAFDPKLRPSAANCLEMPWLNTFHYVPFSAIPKSLRDYECFEIETRPSNNPIQALVMETFFSRIEGWPDRREQIALVLSQLSTRNFTKRDRSLEAQLADLLSQLPRCDIMQDRYSEPLGSRLFKCCGGYYGILKNYAKESANQETFKRFLELLINHPIMVASRPSASSITLHTAAEWGIFGRTGRVEDSVPEAPAGKAAKGNGRKTRSEPALDSQVDDTQMSPVRQKNTRAQQPGGIQTRLRSRQNLNHSDRMDIDN</sequence>
<dbReference type="InterPro" id="IPR011009">
    <property type="entry name" value="Kinase-like_dom_sf"/>
</dbReference>
<dbReference type="PROSITE" id="PS50011">
    <property type="entry name" value="PROTEIN_KINASE_DOM"/>
    <property type="match status" value="1"/>
</dbReference>
<evidence type="ECO:0000313" key="4">
    <source>
        <dbReference type="Proteomes" id="UP001161017"/>
    </source>
</evidence>
<evidence type="ECO:0000256" key="1">
    <source>
        <dbReference type="SAM" id="MobiDB-lite"/>
    </source>
</evidence>